<protein>
    <recommendedName>
        <fullName evidence="1">Protein K9W45_10875</fullName>
    </recommendedName>
</protein>
<dbReference type="PROSITE" id="PS51112">
    <property type="entry name" value="AMMECR1"/>
    <property type="match status" value="1"/>
</dbReference>
<evidence type="ECO:0000313" key="3">
    <source>
        <dbReference type="EMBL" id="UJG40331.1"/>
    </source>
</evidence>
<organism evidence="3">
    <name type="scientific">Candidatus Heimdallarchaeum aukensis</name>
    <dbReference type="NCBI Taxonomy" id="2876573"/>
    <lineage>
        <taxon>Archaea</taxon>
        <taxon>Promethearchaeati</taxon>
        <taxon>Candidatus Heimdallarchaeota</taxon>
        <taxon>Candidatus Heimdallarchaeia (ex Rinke et al. 2021) (nom. nud.)</taxon>
        <taxon>Candidatus Heimdallarchaeales</taxon>
        <taxon>Candidatus Heimdallarchaeaceae</taxon>
        <taxon>Candidatus Heimdallarchaeum</taxon>
    </lineage>
</organism>
<dbReference type="NCBIfam" id="TIGR04335">
    <property type="entry name" value="AmmeMemoSam_A"/>
    <property type="match status" value="1"/>
</dbReference>
<gene>
    <name evidence="3" type="ORF">K9W45_10875</name>
</gene>
<dbReference type="NCBIfam" id="TIGR00296">
    <property type="entry name" value="TIGR00296 family protein"/>
    <property type="match status" value="1"/>
</dbReference>
<dbReference type="InterPro" id="IPR027485">
    <property type="entry name" value="AMMECR1_N"/>
</dbReference>
<reference evidence="3" key="1">
    <citation type="journal article" date="2022" name="Nat. Microbiol.">
        <title>Unique mobile elements and scalable gene flow at the prokaryote-eukaryote boundary revealed by circularized Asgard archaea genomes.</title>
        <authorList>
            <person name="Wu F."/>
            <person name="Speth D.R."/>
            <person name="Philosof A."/>
            <person name="Cremiere A."/>
            <person name="Narayanan A."/>
            <person name="Barco R.A."/>
            <person name="Connon S.A."/>
            <person name="Amend J.P."/>
            <person name="Antoshechkin I.A."/>
            <person name="Orphan V.J."/>
        </authorList>
    </citation>
    <scope>NUCLEOTIDE SEQUENCE</scope>
    <source>
        <strain evidence="3">PM71</strain>
    </source>
</reference>
<dbReference type="Proteomes" id="UP001201020">
    <property type="component" value="Chromosome"/>
</dbReference>
<sequence length="204" mass="23361">MKIEFETGEYLVKLARKAGESWVKYNKAIDPIEPIPEQAKMKTGAFVTVKKYKFTLESLRGCIGYVEGIAPLYEEVIMLAKSATQEDPRFPPVKPDELSNLLFEVTIMTVPKIINYNSIEELISQIKIGRDGLIVEKGFNRGLLLPQVPVEQNWSVEEFLSYTCRKAYLPTDAWKKMDLKIKKFQGVIFKEIVPEGKIEQEVIQ</sequence>
<dbReference type="Gene3D" id="3.30.1490.150">
    <property type="entry name" value="Hypothetical protein ph0010, domain 2"/>
    <property type="match status" value="1"/>
</dbReference>
<evidence type="ECO:0000256" key="1">
    <source>
        <dbReference type="HAMAP-Rule" id="MF_00645"/>
    </source>
</evidence>
<dbReference type="EMBL" id="CP084166">
    <property type="protein sequence ID" value="UJG40331.1"/>
    <property type="molecule type" value="Genomic_DNA"/>
</dbReference>
<dbReference type="InterPro" id="IPR002733">
    <property type="entry name" value="AMMECR1_domain"/>
</dbReference>
<dbReference type="PANTHER" id="PTHR13016">
    <property type="entry name" value="AMMECR1 HOMOLOG"/>
    <property type="match status" value="1"/>
</dbReference>
<dbReference type="InterPro" id="IPR023473">
    <property type="entry name" value="AMMECR1"/>
</dbReference>
<evidence type="ECO:0000259" key="2">
    <source>
        <dbReference type="PROSITE" id="PS51112"/>
    </source>
</evidence>
<dbReference type="HAMAP" id="MF_00645">
    <property type="entry name" value="AMMECR1"/>
    <property type="match status" value="1"/>
</dbReference>
<feature type="domain" description="AMMECR1" evidence="2">
    <location>
        <begin position="6"/>
        <end position="200"/>
    </location>
</feature>
<dbReference type="Gene3D" id="3.30.700.20">
    <property type="entry name" value="Hypothetical protein ph0010, domain 1"/>
    <property type="match status" value="1"/>
</dbReference>
<dbReference type="SUPFAM" id="SSF143447">
    <property type="entry name" value="AMMECR1-like"/>
    <property type="match status" value="1"/>
</dbReference>
<dbReference type="AlphaFoldDB" id="A0A9Y1FKV7"/>
<proteinExistence type="inferred from homology"/>
<dbReference type="Pfam" id="PF01871">
    <property type="entry name" value="AMMECR1"/>
    <property type="match status" value="1"/>
</dbReference>
<name>A0A9Y1FKV7_9ARCH</name>
<dbReference type="PANTHER" id="PTHR13016:SF0">
    <property type="entry name" value="AMME SYNDROME CANDIDATE GENE 1 PROTEIN"/>
    <property type="match status" value="1"/>
</dbReference>
<accession>A0A9Y1FKV7</accession>
<dbReference type="InterPro" id="IPR023472">
    <property type="entry name" value="Uncharacterised_MJ0810"/>
</dbReference>
<dbReference type="InterPro" id="IPR027623">
    <property type="entry name" value="AmmeMemoSam_A"/>
</dbReference>
<dbReference type="InterPro" id="IPR036071">
    <property type="entry name" value="AMMECR1_dom_sf"/>
</dbReference>